<accession>A0A314YKA8</accession>
<evidence type="ECO:0000313" key="3">
    <source>
        <dbReference type="Proteomes" id="UP000250321"/>
    </source>
</evidence>
<feature type="signal peptide" evidence="1">
    <location>
        <begin position="1"/>
        <end position="27"/>
    </location>
</feature>
<proteinExistence type="predicted"/>
<gene>
    <name evidence="2" type="ORF">Pyn_02970</name>
</gene>
<feature type="chain" id="PRO_5016436782" evidence="1">
    <location>
        <begin position="28"/>
        <end position="69"/>
    </location>
</feature>
<reference evidence="2 3" key="1">
    <citation type="submission" date="2018-02" db="EMBL/GenBank/DDBJ databases">
        <title>Draft genome of wild Prunus yedoensis var. nudiflora.</title>
        <authorList>
            <person name="Baek S."/>
            <person name="Kim J.-H."/>
            <person name="Choi K."/>
            <person name="Kim G.-B."/>
            <person name="Cho A."/>
            <person name="Jang H."/>
            <person name="Shin C.-H."/>
            <person name="Yu H.-J."/>
            <person name="Mun J.-H."/>
        </authorList>
    </citation>
    <scope>NUCLEOTIDE SEQUENCE [LARGE SCALE GENOMIC DNA]</scope>
    <source>
        <strain evidence="3">cv. Jeju island</strain>
        <tissue evidence="2">Leaf</tissue>
    </source>
</reference>
<evidence type="ECO:0000313" key="2">
    <source>
        <dbReference type="EMBL" id="PQQ08132.1"/>
    </source>
</evidence>
<dbReference type="AlphaFoldDB" id="A0A314YKA8"/>
<keyword evidence="1" id="KW-0732">Signal</keyword>
<protein>
    <submittedName>
        <fullName evidence="2">Uncharacterized protein</fullName>
    </submittedName>
</protein>
<name>A0A314YKA8_PRUYE</name>
<keyword evidence="3" id="KW-1185">Reference proteome</keyword>
<dbReference type="Proteomes" id="UP000250321">
    <property type="component" value="Unassembled WGS sequence"/>
</dbReference>
<dbReference type="EMBL" id="PJQY01000760">
    <property type="protein sequence ID" value="PQQ08132.1"/>
    <property type="molecule type" value="Genomic_DNA"/>
</dbReference>
<comment type="caution">
    <text evidence="2">The sequence shown here is derived from an EMBL/GenBank/DDBJ whole genome shotgun (WGS) entry which is preliminary data.</text>
</comment>
<evidence type="ECO:0000256" key="1">
    <source>
        <dbReference type="SAM" id="SignalP"/>
    </source>
</evidence>
<sequence>MGKSRKKCLPRRFIYLFFILFLKQKSGEVEKRVEGKIVEIVEQKSGDVEKVEEKKDEKTSIFSLNRRLF</sequence>
<organism evidence="2 3">
    <name type="scientific">Prunus yedoensis var. nudiflora</name>
    <dbReference type="NCBI Taxonomy" id="2094558"/>
    <lineage>
        <taxon>Eukaryota</taxon>
        <taxon>Viridiplantae</taxon>
        <taxon>Streptophyta</taxon>
        <taxon>Embryophyta</taxon>
        <taxon>Tracheophyta</taxon>
        <taxon>Spermatophyta</taxon>
        <taxon>Magnoliopsida</taxon>
        <taxon>eudicotyledons</taxon>
        <taxon>Gunneridae</taxon>
        <taxon>Pentapetalae</taxon>
        <taxon>rosids</taxon>
        <taxon>fabids</taxon>
        <taxon>Rosales</taxon>
        <taxon>Rosaceae</taxon>
        <taxon>Amygdaloideae</taxon>
        <taxon>Amygdaleae</taxon>
        <taxon>Prunus</taxon>
    </lineage>
</organism>